<accession>M2U1N9</accession>
<dbReference type="RefSeq" id="WP_008603864.1">
    <property type="nucleotide sequence ID" value="NZ_AMRV01000017.1"/>
</dbReference>
<dbReference type="Pfam" id="PF13091">
    <property type="entry name" value="PLDc_2"/>
    <property type="match status" value="2"/>
</dbReference>
<dbReference type="InterPro" id="IPR025202">
    <property type="entry name" value="PLD-like_dom"/>
</dbReference>
<comment type="function">
    <text evidence="1">Could be a virulence factor.</text>
</comment>
<evidence type="ECO:0000256" key="6">
    <source>
        <dbReference type="SAM" id="MobiDB-lite"/>
    </source>
</evidence>
<evidence type="ECO:0000256" key="1">
    <source>
        <dbReference type="ARBA" id="ARBA00003145"/>
    </source>
</evidence>
<dbReference type="Gene3D" id="3.30.870.10">
    <property type="entry name" value="Endonuclease Chain A"/>
    <property type="match status" value="2"/>
</dbReference>
<protein>
    <recommendedName>
        <fullName evidence="3">Phospholipase D</fullName>
    </recommendedName>
    <alternativeName>
        <fullName evidence="5">Choline phosphatase</fullName>
    </alternativeName>
</protein>
<dbReference type="PANTHER" id="PTHR21248">
    <property type="entry name" value="CARDIOLIPIN SYNTHASE"/>
    <property type="match status" value="1"/>
</dbReference>
<dbReference type="AlphaFoldDB" id="M2U1N9"/>
<evidence type="ECO:0000256" key="5">
    <source>
        <dbReference type="ARBA" id="ARBA00029594"/>
    </source>
</evidence>
<evidence type="ECO:0000256" key="2">
    <source>
        <dbReference type="ARBA" id="ARBA00004613"/>
    </source>
</evidence>
<dbReference type="CDD" id="cd09110">
    <property type="entry name" value="PLDc_CLS_1"/>
    <property type="match status" value="1"/>
</dbReference>
<dbReference type="SUPFAM" id="SSF56024">
    <property type="entry name" value="Phospholipase D/nuclease"/>
    <property type="match status" value="2"/>
</dbReference>
<evidence type="ECO:0000256" key="4">
    <source>
        <dbReference type="ARBA" id="ARBA00022525"/>
    </source>
</evidence>
<keyword evidence="9" id="KW-1185">Reference proteome</keyword>
<evidence type="ECO:0000313" key="9">
    <source>
        <dbReference type="Proteomes" id="UP000011717"/>
    </source>
</evidence>
<sequence length="409" mass="46430">MARGGDIGTAQPAALVGEHSRDLEADWPAGPKEAGGYRAGEEKLELLKTGPDSFERLKQLIEDAEETLRLYYYTFASDQCGRQILDRLVDAQNRGVEVHLIVDDFGSLETKDDFFQPLRDAGGHFCEFQPNLAQAYLLRNHQKIAIADAVRGIVGSFNIADPHLTGDGADAWRDIGVYIEGPAMTRLAIYYDRLEAWTSAPDRSHIRDLGELLDDANETEGTVRWVFGGPARKESAYVEQVMSVLRDPGNVDMIMAYFAPSRRVLAAVRRKARTDRLRVIAARKTDVRLSRAAAWHTYRKLIRAGAEIYEYLPRLLHSKLIVTDDVVFIGSGNFDVRSLYINLELMLRVERPDFHDQVCDLFCEEMQESERVDMKALKAKAGPVSRFFWRASYWAMTAVDRYFSRHFAR</sequence>
<dbReference type="GO" id="GO:0005576">
    <property type="term" value="C:extracellular region"/>
    <property type="evidence" value="ECO:0007669"/>
    <property type="project" value="UniProtKB-SubCell"/>
</dbReference>
<reference evidence="8 9" key="1">
    <citation type="journal article" date="2013" name="Genome Announc.">
        <title>Draft Genome Sequence of Strain JLT2015T, Belonging to the Family Sphingomonadaceae of the Alphaproteobacteria.</title>
        <authorList>
            <person name="Tang K."/>
            <person name="Liu K."/>
            <person name="Li S."/>
            <person name="Jiao N."/>
        </authorList>
    </citation>
    <scope>NUCLEOTIDE SEQUENCE [LARGE SCALE GENOMIC DNA]</scope>
    <source>
        <strain evidence="8 9">JLT2015</strain>
    </source>
</reference>
<proteinExistence type="predicted"/>
<gene>
    <name evidence="8" type="ORF">C725_2900</name>
</gene>
<feature type="region of interest" description="Disordered" evidence="6">
    <location>
        <begin position="1"/>
        <end position="35"/>
    </location>
</feature>
<comment type="caution">
    <text evidence="8">The sequence shown here is derived from an EMBL/GenBank/DDBJ whole genome shotgun (WGS) entry which is preliminary data.</text>
</comment>
<dbReference type="PROSITE" id="PS50035">
    <property type="entry name" value="PLD"/>
    <property type="match status" value="2"/>
</dbReference>
<dbReference type="PANTHER" id="PTHR21248:SF12">
    <property type="entry name" value="CARDIOLIPIN SYNTHASE C"/>
    <property type="match status" value="1"/>
</dbReference>
<evidence type="ECO:0000313" key="8">
    <source>
        <dbReference type="EMBL" id="EMD81743.1"/>
    </source>
</evidence>
<organism evidence="8 9">
    <name type="scientific">Pacificimonas flava</name>
    <dbReference type="NCBI Taxonomy" id="1234595"/>
    <lineage>
        <taxon>Bacteria</taxon>
        <taxon>Pseudomonadati</taxon>
        <taxon>Pseudomonadota</taxon>
        <taxon>Alphaproteobacteria</taxon>
        <taxon>Sphingomonadales</taxon>
        <taxon>Sphingosinicellaceae</taxon>
        <taxon>Pacificimonas</taxon>
    </lineage>
</organism>
<name>M2U1N9_9SPHN</name>
<dbReference type="SMART" id="SM00155">
    <property type="entry name" value="PLDc"/>
    <property type="match status" value="2"/>
</dbReference>
<keyword evidence="4" id="KW-0964">Secreted</keyword>
<dbReference type="EMBL" id="AMRV01000017">
    <property type="protein sequence ID" value="EMD81743.1"/>
    <property type="molecule type" value="Genomic_DNA"/>
</dbReference>
<dbReference type="Proteomes" id="UP000011717">
    <property type="component" value="Unassembled WGS sequence"/>
</dbReference>
<evidence type="ECO:0000259" key="7">
    <source>
        <dbReference type="PROSITE" id="PS50035"/>
    </source>
</evidence>
<feature type="domain" description="PLD phosphodiesterase" evidence="7">
    <location>
        <begin position="312"/>
        <end position="338"/>
    </location>
</feature>
<feature type="domain" description="PLD phosphodiesterase" evidence="7">
    <location>
        <begin position="136"/>
        <end position="163"/>
    </location>
</feature>
<evidence type="ECO:0000256" key="3">
    <source>
        <dbReference type="ARBA" id="ARBA00018392"/>
    </source>
</evidence>
<dbReference type="InterPro" id="IPR001736">
    <property type="entry name" value="PLipase_D/transphosphatidylase"/>
</dbReference>
<comment type="subcellular location">
    <subcellularLocation>
        <location evidence="2">Secreted</location>
    </subcellularLocation>
</comment>
<dbReference type="GO" id="GO:0032049">
    <property type="term" value="P:cardiolipin biosynthetic process"/>
    <property type="evidence" value="ECO:0007669"/>
    <property type="project" value="UniProtKB-ARBA"/>
</dbReference>
<dbReference type="GO" id="GO:0030572">
    <property type="term" value="F:phosphatidyltransferase activity"/>
    <property type="evidence" value="ECO:0007669"/>
    <property type="project" value="UniProtKB-ARBA"/>
</dbReference>
<dbReference type="OrthoDB" id="9814092at2"/>